<accession>A0A085LNK1</accession>
<sequence length="98" mass="10635">MVRASRGAIRAGANYCLPDQVLPYDSLIQRDRRSEVERWTIAEAIHGRTIDGFGDSVCAWQKESSEPVSTSGGSTICGLLLGELFLSYSSAFCVTTTT</sequence>
<dbReference type="EMBL" id="KL363364">
    <property type="protein sequence ID" value="KFD46547.1"/>
    <property type="molecule type" value="Genomic_DNA"/>
</dbReference>
<dbReference type="AlphaFoldDB" id="A0A085LNK1"/>
<organism evidence="1 2">
    <name type="scientific">Trichuris suis</name>
    <name type="common">pig whipworm</name>
    <dbReference type="NCBI Taxonomy" id="68888"/>
    <lineage>
        <taxon>Eukaryota</taxon>
        <taxon>Metazoa</taxon>
        <taxon>Ecdysozoa</taxon>
        <taxon>Nematoda</taxon>
        <taxon>Enoplea</taxon>
        <taxon>Dorylaimia</taxon>
        <taxon>Trichinellida</taxon>
        <taxon>Trichuridae</taxon>
        <taxon>Trichuris</taxon>
    </lineage>
</organism>
<dbReference type="Proteomes" id="UP000030764">
    <property type="component" value="Unassembled WGS sequence"/>
</dbReference>
<gene>
    <name evidence="1" type="ORF">M513_12565</name>
</gene>
<proteinExistence type="predicted"/>
<keyword evidence="2" id="KW-1185">Reference proteome</keyword>
<reference evidence="1 2" key="1">
    <citation type="journal article" date="2014" name="Nat. Genet.">
        <title>Genome and transcriptome of the porcine whipworm Trichuris suis.</title>
        <authorList>
            <person name="Jex A.R."/>
            <person name="Nejsum P."/>
            <person name="Schwarz E.M."/>
            <person name="Hu L."/>
            <person name="Young N.D."/>
            <person name="Hall R.S."/>
            <person name="Korhonen P.K."/>
            <person name="Liao S."/>
            <person name="Thamsborg S."/>
            <person name="Xia J."/>
            <person name="Xu P."/>
            <person name="Wang S."/>
            <person name="Scheerlinck J.P."/>
            <person name="Hofmann A."/>
            <person name="Sternberg P.W."/>
            <person name="Wang J."/>
            <person name="Gasser R.B."/>
        </authorList>
    </citation>
    <scope>NUCLEOTIDE SEQUENCE [LARGE SCALE GENOMIC DNA]</scope>
    <source>
        <strain evidence="1">DCEP-RM93M</strain>
    </source>
</reference>
<name>A0A085LNK1_9BILA</name>
<evidence type="ECO:0000313" key="2">
    <source>
        <dbReference type="Proteomes" id="UP000030764"/>
    </source>
</evidence>
<protein>
    <submittedName>
        <fullName evidence="1">Uncharacterized protein</fullName>
    </submittedName>
</protein>
<evidence type="ECO:0000313" key="1">
    <source>
        <dbReference type="EMBL" id="KFD46547.1"/>
    </source>
</evidence>